<evidence type="ECO:0000313" key="2">
    <source>
        <dbReference type="Proteomes" id="UP001243846"/>
    </source>
</evidence>
<keyword evidence="2" id="KW-1185">Reference proteome</keyword>
<name>A0ABT8D9I6_9RHOB</name>
<comment type="caution">
    <text evidence="1">The sequence shown here is derived from an EMBL/GenBank/DDBJ whole genome shotgun (WGS) entry which is preliminary data.</text>
</comment>
<sequence length="60" mass="6438">MLLLHLGSLKLGCQITDLFGLGRNLSIELIIDRNACFFAASSISHCASRVAASFVVKPMS</sequence>
<evidence type="ECO:0000313" key="1">
    <source>
        <dbReference type="EMBL" id="MDN3713448.1"/>
    </source>
</evidence>
<accession>A0ABT8D9I6</accession>
<reference evidence="2" key="1">
    <citation type="journal article" date="2019" name="Int. J. Syst. Evol. Microbiol.">
        <title>The Global Catalogue of Microorganisms (GCM) 10K type strain sequencing project: providing services to taxonomists for standard genome sequencing and annotation.</title>
        <authorList>
            <consortium name="The Broad Institute Genomics Platform"/>
            <consortium name="The Broad Institute Genome Sequencing Center for Infectious Disease"/>
            <person name="Wu L."/>
            <person name="Ma J."/>
        </authorList>
    </citation>
    <scope>NUCLEOTIDE SEQUENCE [LARGE SCALE GENOMIC DNA]</scope>
    <source>
        <strain evidence="2">CECT 8482</strain>
    </source>
</reference>
<dbReference type="EMBL" id="JAUFRC010000001">
    <property type="protein sequence ID" value="MDN3713448.1"/>
    <property type="molecule type" value="Genomic_DNA"/>
</dbReference>
<protein>
    <submittedName>
        <fullName evidence="1">Uncharacterized protein</fullName>
    </submittedName>
</protein>
<gene>
    <name evidence="1" type="ORF">QWZ10_19980</name>
</gene>
<dbReference type="Proteomes" id="UP001243846">
    <property type="component" value="Unassembled WGS sequence"/>
</dbReference>
<organism evidence="1 2">
    <name type="scientific">Paracoccus cavernae</name>
    <dbReference type="NCBI Taxonomy" id="1571207"/>
    <lineage>
        <taxon>Bacteria</taxon>
        <taxon>Pseudomonadati</taxon>
        <taxon>Pseudomonadota</taxon>
        <taxon>Alphaproteobacteria</taxon>
        <taxon>Rhodobacterales</taxon>
        <taxon>Paracoccaceae</taxon>
        <taxon>Paracoccus</taxon>
    </lineage>
</organism>
<proteinExistence type="predicted"/>